<name>A0ACC1A9L4_9ROSI</name>
<evidence type="ECO:0000313" key="1">
    <source>
        <dbReference type="EMBL" id="KAJ0082935.1"/>
    </source>
</evidence>
<organism evidence="1 2">
    <name type="scientific">Pistacia atlantica</name>
    <dbReference type="NCBI Taxonomy" id="434234"/>
    <lineage>
        <taxon>Eukaryota</taxon>
        <taxon>Viridiplantae</taxon>
        <taxon>Streptophyta</taxon>
        <taxon>Embryophyta</taxon>
        <taxon>Tracheophyta</taxon>
        <taxon>Spermatophyta</taxon>
        <taxon>Magnoliopsida</taxon>
        <taxon>eudicotyledons</taxon>
        <taxon>Gunneridae</taxon>
        <taxon>Pentapetalae</taxon>
        <taxon>rosids</taxon>
        <taxon>malvids</taxon>
        <taxon>Sapindales</taxon>
        <taxon>Anacardiaceae</taxon>
        <taxon>Pistacia</taxon>
    </lineage>
</organism>
<sequence length="90" mass="10781">MNTDITASEKPQLPSNRSKPTIHQRCRQLQHPRLLPFLHHYRRLRRRRLPLRVKAWPTWTVDGDWWLDRADGWVHVRVPELGGSTHGFFP</sequence>
<proteinExistence type="predicted"/>
<protein>
    <submittedName>
        <fullName evidence="1">Uncharacterized protein</fullName>
    </submittedName>
</protein>
<keyword evidence="2" id="KW-1185">Reference proteome</keyword>
<comment type="caution">
    <text evidence="1">The sequence shown here is derived from an EMBL/GenBank/DDBJ whole genome shotgun (WGS) entry which is preliminary data.</text>
</comment>
<reference evidence="2" key="1">
    <citation type="journal article" date="2023" name="G3 (Bethesda)">
        <title>Genome assembly and association tests identify interacting loci associated with vigor, precocity, and sex in interspecific pistachio rootstocks.</title>
        <authorList>
            <person name="Palmer W."/>
            <person name="Jacygrad E."/>
            <person name="Sagayaradj S."/>
            <person name="Cavanaugh K."/>
            <person name="Han R."/>
            <person name="Bertier L."/>
            <person name="Beede B."/>
            <person name="Kafkas S."/>
            <person name="Golino D."/>
            <person name="Preece J."/>
            <person name="Michelmore R."/>
        </authorList>
    </citation>
    <scope>NUCLEOTIDE SEQUENCE [LARGE SCALE GENOMIC DNA]</scope>
</reference>
<dbReference type="EMBL" id="CM047908">
    <property type="protein sequence ID" value="KAJ0082935.1"/>
    <property type="molecule type" value="Genomic_DNA"/>
</dbReference>
<dbReference type="Proteomes" id="UP001164250">
    <property type="component" value="Chromosome 12"/>
</dbReference>
<accession>A0ACC1A9L4</accession>
<evidence type="ECO:0000313" key="2">
    <source>
        <dbReference type="Proteomes" id="UP001164250"/>
    </source>
</evidence>
<gene>
    <name evidence="1" type="ORF">Patl1_09690</name>
</gene>